<dbReference type="SFLD" id="SFLDS00003">
    <property type="entry name" value="Haloacid_Dehalogenase"/>
    <property type="match status" value="1"/>
</dbReference>
<dbReference type="Pfam" id="PF00702">
    <property type="entry name" value="Hydrolase"/>
    <property type="match status" value="1"/>
</dbReference>
<accession>A0ABZ0SAX6</accession>
<name>A0ABZ0SAX6_9GAMM</name>
<evidence type="ECO:0000313" key="5">
    <source>
        <dbReference type="Proteomes" id="UP001432180"/>
    </source>
</evidence>
<protein>
    <submittedName>
        <fullName evidence="4">Phosphoglycolate phosphatase</fullName>
    </submittedName>
</protein>
<reference evidence="4 5" key="1">
    <citation type="journal article" date="2023" name="Microorganisms">
        <title>Thiorhodovibrio frisius and Trv. litoralis spp. nov., Two Novel Members from a Clade of Fastidious Purple Sulfur Bacteria That Exhibit Unique Red-Shifted Light-Harvesting Capabilities.</title>
        <authorList>
            <person name="Methner A."/>
            <person name="Kuzyk S.B."/>
            <person name="Petersen J."/>
            <person name="Bauer S."/>
            <person name="Brinkmann H."/>
            <person name="Sichau K."/>
            <person name="Wanner G."/>
            <person name="Wolf J."/>
            <person name="Neumann-Schaal M."/>
            <person name="Henke P."/>
            <person name="Tank M."/>
            <person name="Sproer C."/>
            <person name="Bunk B."/>
            <person name="Overmann J."/>
        </authorList>
    </citation>
    <scope>NUCLEOTIDE SEQUENCE [LARGE SCALE GENOMIC DNA]</scope>
    <source>
        <strain evidence="4 5">DSM 6702</strain>
    </source>
</reference>
<dbReference type="Proteomes" id="UP001432180">
    <property type="component" value="Chromosome"/>
</dbReference>
<keyword evidence="2" id="KW-0378">Hydrolase</keyword>
<evidence type="ECO:0000256" key="2">
    <source>
        <dbReference type="ARBA" id="ARBA00022801"/>
    </source>
</evidence>
<dbReference type="Gene3D" id="1.10.150.520">
    <property type="match status" value="1"/>
</dbReference>
<dbReference type="NCBIfam" id="TIGR01549">
    <property type="entry name" value="HAD-SF-IA-v1"/>
    <property type="match status" value="1"/>
</dbReference>
<dbReference type="SFLD" id="SFLDG01129">
    <property type="entry name" value="C1.5:_HAD__Beta-PGM__Phosphata"/>
    <property type="match status" value="1"/>
</dbReference>
<dbReference type="InterPro" id="IPR051400">
    <property type="entry name" value="HAD-like_hydrolase"/>
</dbReference>
<sequence>MAGLHEVSDNHFALDGHVIRAVLFDVDGTLYHQSVLRLLMLLEMLALPFKTGSIIKSRQVWKSIGVFRTTREQMRQMHDGSLSLSMLEYLVPAQRLGMEESNLKGIIQDWMYRRPLKYLQFARRGGLVAVFERLYQSGFRIGIFSDYPAKDKLNALGVSSFVDFFLAATDAEINAFKPDSTGFLRACDLWSLRPDQILYVGDRPKVDAVGAINAGMPVAIVGRRAWIRGASSTAADYIRVSSLPHLARLLCR</sequence>
<dbReference type="InterPro" id="IPR006439">
    <property type="entry name" value="HAD-SF_hydro_IA"/>
</dbReference>
<dbReference type="SUPFAM" id="SSF56784">
    <property type="entry name" value="HAD-like"/>
    <property type="match status" value="1"/>
</dbReference>
<evidence type="ECO:0000256" key="3">
    <source>
        <dbReference type="ARBA" id="ARBA00022842"/>
    </source>
</evidence>
<dbReference type="PANTHER" id="PTHR46470">
    <property type="entry name" value="N-ACYLNEURAMINATE-9-PHOSPHATASE"/>
    <property type="match status" value="1"/>
</dbReference>
<dbReference type="RefSeq" id="WP_328983499.1">
    <property type="nucleotide sequence ID" value="NZ_CP121472.1"/>
</dbReference>
<dbReference type="Gene3D" id="3.40.50.1000">
    <property type="entry name" value="HAD superfamily/HAD-like"/>
    <property type="match status" value="1"/>
</dbReference>
<dbReference type="PRINTS" id="PR00413">
    <property type="entry name" value="HADHALOGNASE"/>
</dbReference>
<evidence type="ECO:0000256" key="1">
    <source>
        <dbReference type="ARBA" id="ARBA00001946"/>
    </source>
</evidence>
<dbReference type="EMBL" id="CP121472">
    <property type="protein sequence ID" value="WPL17689.1"/>
    <property type="molecule type" value="Genomic_DNA"/>
</dbReference>
<evidence type="ECO:0000313" key="4">
    <source>
        <dbReference type="EMBL" id="WPL17689.1"/>
    </source>
</evidence>
<keyword evidence="5" id="KW-1185">Reference proteome</keyword>
<dbReference type="InterPro" id="IPR023214">
    <property type="entry name" value="HAD_sf"/>
</dbReference>
<gene>
    <name evidence="4" type="ORF">Thiowin_02728</name>
</gene>
<keyword evidence="3" id="KW-0460">Magnesium</keyword>
<comment type="cofactor">
    <cofactor evidence="1">
        <name>Mg(2+)</name>
        <dbReference type="ChEBI" id="CHEBI:18420"/>
    </cofactor>
</comment>
<dbReference type="InterPro" id="IPR036412">
    <property type="entry name" value="HAD-like_sf"/>
</dbReference>
<organism evidence="4 5">
    <name type="scientific">Thiorhodovibrio winogradskyi</name>
    <dbReference type="NCBI Taxonomy" id="77007"/>
    <lineage>
        <taxon>Bacteria</taxon>
        <taxon>Pseudomonadati</taxon>
        <taxon>Pseudomonadota</taxon>
        <taxon>Gammaproteobacteria</taxon>
        <taxon>Chromatiales</taxon>
        <taxon>Chromatiaceae</taxon>
        <taxon>Thiorhodovibrio</taxon>
    </lineage>
</organism>
<proteinExistence type="predicted"/>